<dbReference type="GO" id="GO:0048471">
    <property type="term" value="C:perinuclear region of cytoplasm"/>
    <property type="evidence" value="ECO:0007669"/>
    <property type="project" value="UniProtKB-SubCell"/>
</dbReference>
<proteinExistence type="inferred from homology"/>
<dbReference type="SUPFAM" id="SSF158997">
    <property type="entry name" value="Trm112p-like"/>
    <property type="match status" value="1"/>
</dbReference>
<dbReference type="GO" id="GO:0070476">
    <property type="term" value="P:rRNA (guanine-N7)-methylation"/>
    <property type="evidence" value="ECO:0007669"/>
    <property type="project" value="TreeGrafter"/>
</dbReference>
<keyword evidence="5" id="KW-0963">Cytoplasm</keyword>
<comment type="subcellular location">
    <subcellularLocation>
        <location evidence="1">Cytoplasm</location>
        <location evidence="1">Perinuclear region</location>
    </subcellularLocation>
    <subcellularLocation>
        <location evidence="2">Nucleus</location>
        <location evidence="2">Nucleoplasm</location>
    </subcellularLocation>
</comment>
<dbReference type="PANTHER" id="PTHR12773:SF0">
    <property type="entry name" value="MULTIFUNCTIONAL METHYLTRANSFERASE SUBUNIT TRM112-LIKE PROTEIN"/>
    <property type="match status" value="1"/>
</dbReference>
<dbReference type="GO" id="GO:0005654">
    <property type="term" value="C:nucleoplasm"/>
    <property type="evidence" value="ECO:0007669"/>
    <property type="project" value="UniProtKB-SubCell"/>
</dbReference>
<accession>A0A6M2DUL6</accession>
<evidence type="ECO:0000256" key="4">
    <source>
        <dbReference type="ARBA" id="ARBA00019989"/>
    </source>
</evidence>
<evidence type="ECO:0000256" key="2">
    <source>
        <dbReference type="ARBA" id="ARBA00004642"/>
    </source>
</evidence>
<organism evidence="8">
    <name type="scientific">Xenopsylla cheopis</name>
    <name type="common">Oriental rat flea</name>
    <name type="synonym">Pulex cheopis</name>
    <dbReference type="NCBI Taxonomy" id="163159"/>
    <lineage>
        <taxon>Eukaryota</taxon>
        <taxon>Metazoa</taxon>
        <taxon>Ecdysozoa</taxon>
        <taxon>Arthropoda</taxon>
        <taxon>Hexapoda</taxon>
        <taxon>Insecta</taxon>
        <taxon>Pterygota</taxon>
        <taxon>Neoptera</taxon>
        <taxon>Endopterygota</taxon>
        <taxon>Siphonaptera</taxon>
        <taxon>Pulicidae</taxon>
        <taxon>Xenopsyllinae</taxon>
        <taxon>Xenopsylla</taxon>
    </lineage>
</organism>
<dbReference type="EMBL" id="GIIL01006117">
    <property type="protein sequence ID" value="NOV49843.1"/>
    <property type="molecule type" value="Transcribed_RNA"/>
</dbReference>
<dbReference type="PANTHER" id="PTHR12773">
    <property type="entry name" value="UPF0315 PROTEIN-RELATED"/>
    <property type="match status" value="1"/>
</dbReference>
<dbReference type="GO" id="GO:0030488">
    <property type="term" value="P:tRNA methylation"/>
    <property type="evidence" value="ECO:0007669"/>
    <property type="project" value="TreeGrafter"/>
</dbReference>
<dbReference type="AlphaFoldDB" id="A0A6M2DUL6"/>
<dbReference type="FunFam" id="2.20.25.10:FF:000015">
    <property type="entry name" value="Multifunctional methyltransferase subunit TRM112-like protein"/>
    <property type="match status" value="1"/>
</dbReference>
<evidence type="ECO:0000256" key="1">
    <source>
        <dbReference type="ARBA" id="ARBA00004556"/>
    </source>
</evidence>
<dbReference type="InterPro" id="IPR039127">
    <property type="entry name" value="Trm112"/>
</dbReference>
<sequence length="124" mass="13936">MKLLSHNMLTSKCIKGVQIGYPLGIQATDVKILDVDFNKEFISRLIPRIEWGALLEAIVDLGQATEIPKQVPADFADNEMFLKQAHHALLELEVIEGELICPETGRKFPIKNGIPNMLLREDEV</sequence>
<keyword evidence="6" id="KW-0539">Nucleus</keyword>
<dbReference type="Pfam" id="PF03966">
    <property type="entry name" value="Trm112p"/>
    <property type="match status" value="1"/>
</dbReference>
<evidence type="ECO:0000256" key="3">
    <source>
        <dbReference type="ARBA" id="ARBA00007980"/>
    </source>
</evidence>
<evidence type="ECO:0000256" key="6">
    <source>
        <dbReference type="ARBA" id="ARBA00023242"/>
    </source>
</evidence>
<evidence type="ECO:0000313" key="8">
    <source>
        <dbReference type="EMBL" id="NOV49843.1"/>
    </source>
</evidence>
<dbReference type="InterPro" id="IPR005651">
    <property type="entry name" value="Trm112-like"/>
</dbReference>
<protein>
    <recommendedName>
        <fullName evidence="4">Multifunctional methyltransferase subunit TRM112-like protein</fullName>
    </recommendedName>
    <alternativeName>
        <fullName evidence="7">tRNA methyltransferase 112 homolog</fullName>
    </alternativeName>
</protein>
<evidence type="ECO:0000256" key="7">
    <source>
        <dbReference type="ARBA" id="ARBA00030516"/>
    </source>
</evidence>
<comment type="similarity">
    <text evidence="3">Belongs to the TRM112 family.</text>
</comment>
<dbReference type="CDD" id="cd21089">
    <property type="entry name" value="Trm112-like"/>
    <property type="match status" value="1"/>
</dbReference>
<evidence type="ECO:0000256" key="5">
    <source>
        <dbReference type="ARBA" id="ARBA00022490"/>
    </source>
</evidence>
<name>A0A6M2DUL6_XENCH</name>
<dbReference type="Gene3D" id="2.20.25.10">
    <property type="match status" value="1"/>
</dbReference>
<reference evidence="8" key="1">
    <citation type="submission" date="2020-03" db="EMBL/GenBank/DDBJ databases">
        <title>Transcriptomic Profiling of the Digestive Tract of the Rat Flea, Xenopsylla cheopis, Following Blood Feeding and Infection with Yersinia pestis.</title>
        <authorList>
            <person name="Bland D.M."/>
            <person name="Martens C.A."/>
            <person name="Virtaneva K."/>
            <person name="Kanakabandi K."/>
            <person name="Long D."/>
            <person name="Rosenke R."/>
            <person name="Saturday G.A."/>
            <person name="Hoyt F.H."/>
            <person name="Bruno D.P."/>
            <person name="Ribeiro J.M.C."/>
            <person name="Hinnebusch J."/>
        </authorList>
    </citation>
    <scope>NUCLEOTIDE SEQUENCE</scope>
</reference>
<dbReference type="GO" id="GO:0046982">
    <property type="term" value="F:protein heterodimerization activity"/>
    <property type="evidence" value="ECO:0007669"/>
    <property type="project" value="InterPro"/>
</dbReference>